<dbReference type="GO" id="GO:0052621">
    <property type="term" value="F:diguanylate cyclase activity"/>
    <property type="evidence" value="ECO:0007669"/>
    <property type="project" value="UniProtKB-EC"/>
</dbReference>
<comment type="caution">
    <text evidence="5">The sequence shown here is derived from an EMBL/GenBank/DDBJ whole genome shotgun (WGS) entry which is preliminary data.</text>
</comment>
<keyword evidence="3" id="KW-0472">Membrane</keyword>
<dbReference type="PROSITE" id="PS50887">
    <property type="entry name" value="GGDEF"/>
    <property type="match status" value="1"/>
</dbReference>
<dbReference type="Gene3D" id="3.30.70.270">
    <property type="match status" value="1"/>
</dbReference>
<evidence type="ECO:0000313" key="6">
    <source>
        <dbReference type="Proteomes" id="UP000025171"/>
    </source>
</evidence>
<sequence>MQDAIFKRNRILSWSLWRPVFVTLISIATSIVVTVIAVFVSPLTSAVREEILPIAVTICVIVSTLVAFPIACQVHGRGLRLGRTVQMLEAAHAELARRARIDPLTGLLNRDAFMADMTRHRQGGNAGAVLMIDADHFKSVNDNFGHQAGDEALCLIGEVIRQSVRTLDLAARIGGEEFLVFLPEAGTDLPMVIAERIRAGVSDLSQRNGARPHHRLTVSIGVVMQTGCMSDHDIVAAADRNMYEAKHAGRNRVVRSIGPDAPRIASVA</sequence>
<dbReference type="PANTHER" id="PTHR45138:SF9">
    <property type="entry name" value="DIGUANYLATE CYCLASE DGCM-RELATED"/>
    <property type="match status" value="1"/>
</dbReference>
<dbReference type="SMART" id="SM00267">
    <property type="entry name" value="GGDEF"/>
    <property type="match status" value="1"/>
</dbReference>
<feature type="domain" description="GGDEF" evidence="4">
    <location>
        <begin position="125"/>
        <end position="258"/>
    </location>
</feature>
<feature type="transmembrane region" description="Helical" evidence="3">
    <location>
        <begin position="51"/>
        <end position="71"/>
    </location>
</feature>
<organism evidence="5 6">
    <name type="scientific">Hyphomonas johnsonii MHS-2</name>
    <dbReference type="NCBI Taxonomy" id="1280950"/>
    <lineage>
        <taxon>Bacteria</taxon>
        <taxon>Pseudomonadati</taxon>
        <taxon>Pseudomonadota</taxon>
        <taxon>Alphaproteobacteria</taxon>
        <taxon>Hyphomonadales</taxon>
        <taxon>Hyphomonadaceae</taxon>
        <taxon>Hyphomonas</taxon>
    </lineage>
</organism>
<dbReference type="EC" id="2.7.7.65" evidence="1"/>
<gene>
    <name evidence="5" type="ORF">HJO_07052</name>
</gene>
<dbReference type="InterPro" id="IPR050469">
    <property type="entry name" value="Diguanylate_Cyclase"/>
</dbReference>
<dbReference type="STRING" id="1280950.HJO_07052"/>
<dbReference type="EMBL" id="ARYK01000003">
    <property type="protein sequence ID" value="KCZ92692.1"/>
    <property type="molecule type" value="Genomic_DNA"/>
</dbReference>
<evidence type="ECO:0000256" key="2">
    <source>
        <dbReference type="ARBA" id="ARBA00034247"/>
    </source>
</evidence>
<dbReference type="InterPro" id="IPR043128">
    <property type="entry name" value="Rev_trsase/Diguanyl_cyclase"/>
</dbReference>
<dbReference type="FunFam" id="3.30.70.270:FF:000001">
    <property type="entry name" value="Diguanylate cyclase domain protein"/>
    <property type="match status" value="1"/>
</dbReference>
<feature type="transmembrane region" description="Helical" evidence="3">
    <location>
        <begin position="20"/>
        <end position="39"/>
    </location>
</feature>
<dbReference type="RefSeq" id="WP_051618377.1">
    <property type="nucleotide sequence ID" value="NZ_ARYK01000003.1"/>
</dbReference>
<dbReference type="NCBIfam" id="TIGR00254">
    <property type="entry name" value="GGDEF"/>
    <property type="match status" value="1"/>
</dbReference>
<evidence type="ECO:0000256" key="1">
    <source>
        <dbReference type="ARBA" id="ARBA00012528"/>
    </source>
</evidence>
<comment type="catalytic activity">
    <reaction evidence="2">
        <text>2 GTP = 3',3'-c-di-GMP + 2 diphosphate</text>
        <dbReference type="Rhea" id="RHEA:24898"/>
        <dbReference type="ChEBI" id="CHEBI:33019"/>
        <dbReference type="ChEBI" id="CHEBI:37565"/>
        <dbReference type="ChEBI" id="CHEBI:58805"/>
        <dbReference type="EC" id="2.7.7.65"/>
    </reaction>
</comment>
<keyword evidence="6" id="KW-1185">Reference proteome</keyword>
<evidence type="ECO:0000259" key="4">
    <source>
        <dbReference type="PROSITE" id="PS50887"/>
    </source>
</evidence>
<reference evidence="5 6" key="1">
    <citation type="journal article" date="2014" name="Antonie Van Leeuwenhoek">
        <title>Hyphomonas beringensis sp. nov. and Hyphomonas chukchiensis sp. nov., isolated from surface seawater of the Bering Sea and Chukchi Sea.</title>
        <authorList>
            <person name="Li C."/>
            <person name="Lai Q."/>
            <person name="Li G."/>
            <person name="Dong C."/>
            <person name="Wang J."/>
            <person name="Liao Y."/>
            <person name="Shao Z."/>
        </authorList>
    </citation>
    <scope>NUCLEOTIDE SEQUENCE [LARGE SCALE GENOMIC DNA]</scope>
    <source>
        <strain evidence="5 6">MHS-2</strain>
    </source>
</reference>
<proteinExistence type="predicted"/>
<dbReference type="OrthoDB" id="9812260at2"/>
<keyword evidence="3" id="KW-1133">Transmembrane helix</keyword>
<dbReference type="PANTHER" id="PTHR45138">
    <property type="entry name" value="REGULATORY COMPONENTS OF SENSORY TRANSDUCTION SYSTEM"/>
    <property type="match status" value="1"/>
</dbReference>
<dbReference type="Pfam" id="PF00990">
    <property type="entry name" value="GGDEF"/>
    <property type="match status" value="1"/>
</dbReference>
<dbReference type="PATRIC" id="fig|1280950.3.peg.1413"/>
<protein>
    <recommendedName>
        <fullName evidence="1">diguanylate cyclase</fullName>
        <ecNumber evidence="1">2.7.7.65</ecNumber>
    </recommendedName>
</protein>
<dbReference type="InterPro" id="IPR000160">
    <property type="entry name" value="GGDEF_dom"/>
</dbReference>
<dbReference type="Proteomes" id="UP000025171">
    <property type="component" value="Unassembled WGS sequence"/>
</dbReference>
<dbReference type="CDD" id="cd01949">
    <property type="entry name" value="GGDEF"/>
    <property type="match status" value="1"/>
</dbReference>
<dbReference type="SUPFAM" id="SSF55073">
    <property type="entry name" value="Nucleotide cyclase"/>
    <property type="match status" value="1"/>
</dbReference>
<accession>A0A059FPZ4</accession>
<keyword evidence="3" id="KW-0812">Transmembrane</keyword>
<evidence type="ECO:0000256" key="3">
    <source>
        <dbReference type="SAM" id="Phobius"/>
    </source>
</evidence>
<dbReference type="AlphaFoldDB" id="A0A059FPZ4"/>
<evidence type="ECO:0000313" key="5">
    <source>
        <dbReference type="EMBL" id="KCZ92692.1"/>
    </source>
</evidence>
<dbReference type="eggNOG" id="COG3706">
    <property type="taxonomic scope" value="Bacteria"/>
</dbReference>
<name>A0A059FPZ4_9PROT</name>
<dbReference type="InterPro" id="IPR029787">
    <property type="entry name" value="Nucleotide_cyclase"/>
</dbReference>